<dbReference type="Gene3D" id="3.40.630.10">
    <property type="entry name" value="Zn peptidases"/>
    <property type="match status" value="1"/>
</dbReference>
<sequence length="482" mass="52644">MQQEIQQDYADRFIDTQAQHYIQLSDRIWEYAELGYTEFNSSAAHIEYLERAGFTVRRGVAGIPTAFVAEAGHGGPVIGILGEFDALSGLSQESQILECRTSSEIINGNGHGCGHHLLGTSAHFAAVAVKDYLEREGLPGTVRFYGCPAEEGGYGKTFMVRDGLFDDVDAALTWHPGVMNAIMNINALAVKQVYFRFTGISAHAGGSPHLGRSALDALELMNVGVNFLREHMLPDARIHYAITNAGGSAPNVVQANAEVLYMIRAPQNRQVNELYERVDAIAKGAAMMTGCSVEARFDSACSNILLNTPLNELMHKNLERLGTPAYDDTDLSFADAMQKTTRREEIEMAGRMLTEAWRNPKPLFDTIDRFDPAAAMTIHGSTDVGDVSWVTPTAQCMTSCFAFGTSPHSWQWVSQGKSSIAHKGMVLAAKTIASTAIDLFRDHSLIEAAQKEFERRRRGEPYVSPIPEGEKPPIAGRGTVAG</sequence>
<dbReference type="Pfam" id="PF01546">
    <property type="entry name" value="Peptidase_M20"/>
    <property type="match status" value="1"/>
</dbReference>
<dbReference type="PANTHER" id="PTHR30575">
    <property type="entry name" value="PEPTIDASE M20"/>
    <property type="match status" value="1"/>
</dbReference>
<dbReference type="InterPro" id="IPR036264">
    <property type="entry name" value="Bact_exopeptidase_dim_dom"/>
</dbReference>
<feature type="domain" description="Peptidase M20 dimerisation" evidence="3">
    <location>
        <begin position="193"/>
        <end position="283"/>
    </location>
</feature>
<evidence type="ECO:0000313" key="4">
    <source>
        <dbReference type="EMBL" id="MFM0642448.1"/>
    </source>
</evidence>
<dbReference type="InterPro" id="IPR052030">
    <property type="entry name" value="Peptidase_M20/M20A_hydrolases"/>
</dbReference>
<proteinExistence type="predicted"/>
<dbReference type="Pfam" id="PF07687">
    <property type="entry name" value="M20_dimer"/>
    <property type="match status" value="1"/>
</dbReference>
<dbReference type="Gene3D" id="3.30.70.360">
    <property type="match status" value="1"/>
</dbReference>
<keyword evidence="1" id="KW-0378">Hydrolase</keyword>
<evidence type="ECO:0000313" key="5">
    <source>
        <dbReference type="Proteomes" id="UP001629432"/>
    </source>
</evidence>
<keyword evidence="5" id="KW-1185">Reference proteome</keyword>
<dbReference type="PIRSF" id="PIRSF037227">
    <property type="entry name" value="Aminobenzoyl-glu_utiliz_pB"/>
    <property type="match status" value="1"/>
</dbReference>
<dbReference type="CDD" id="cd05673">
    <property type="entry name" value="M20_Acy1L2_AbgB"/>
    <property type="match status" value="1"/>
</dbReference>
<dbReference type="SUPFAM" id="SSF53187">
    <property type="entry name" value="Zn-dependent exopeptidases"/>
    <property type="match status" value="1"/>
</dbReference>
<comment type="caution">
    <text evidence="4">The sequence shown here is derived from an EMBL/GenBank/DDBJ whole genome shotgun (WGS) entry which is preliminary data.</text>
</comment>
<dbReference type="InterPro" id="IPR011650">
    <property type="entry name" value="Peptidase_M20_dimer"/>
</dbReference>
<protein>
    <submittedName>
        <fullName evidence="4">M20 family metallopeptidase</fullName>
    </submittedName>
</protein>
<dbReference type="NCBIfam" id="TIGR01891">
    <property type="entry name" value="amidohydrolases"/>
    <property type="match status" value="1"/>
</dbReference>
<evidence type="ECO:0000256" key="2">
    <source>
        <dbReference type="SAM" id="MobiDB-lite"/>
    </source>
</evidence>
<dbReference type="SUPFAM" id="SSF55031">
    <property type="entry name" value="Bacterial exopeptidase dimerisation domain"/>
    <property type="match status" value="1"/>
</dbReference>
<gene>
    <name evidence="4" type="ORF">PQQ63_37860</name>
</gene>
<dbReference type="EMBL" id="JAQQCF010000075">
    <property type="protein sequence ID" value="MFM0642448.1"/>
    <property type="molecule type" value="Genomic_DNA"/>
</dbReference>
<organism evidence="4 5">
    <name type="scientific">Paraburkholderia metrosideri</name>
    <dbReference type="NCBI Taxonomy" id="580937"/>
    <lineage>
        <taxon>Bacteria</taxon>
        <taxon>Pseudomonadati</taxon>
        <taxon>Pseudomonadota</taxon>
        <taxon>Betaproteobacteria</taxon>
        <taxon>Burkholderiales</taxon>
        <taxon>Burkholderiaceae</taxon>
        <taxon>Paraburkholderia</taxon>
    </lineage>
</organism>
<evidence type="ECO:0000259" key="3">
    <source>
        <dbReference type="Pfam" id="PF07687"/>
    </source>
</evidence>
<dbReference type="PANTHER" id="PTHR30575:SF0">
    <property type="entry name" value="XAA-ARG DIPEPTIDASE"/>
    <property type="match status" value="1"/>
</dbReference>
<evidence type="ECO:0000256" key="1">
    <source>
        <dbReference type="ARBA" id="ARBA00022801"/>
    </source>
</evidence>
<dbReference type="RefSeq" id="WP_408241340.1">
    <property type="nucleotide sequence ID" value="NZ_JAQQCF010000075.1"/>
</dbReference>
<feature type="region of interest" description="Disordered" evidence="2">
    <location>
        <begin position="454"/>
        <end position="482"/>
    </location>
</feature>
<dbReference type="Proteomes" id="UP001629432">
    <property type="component" value="Unassembled WGS sequence"/>
</dbReference>
<reference evidence="4 5" key="1">
    <citation type="journal article" date="2024" name="Chem. Sci.">
        <title>Discovery of megapolipeptins by genome mining of a Burkholderiales bacteria collection.</title>
        <authorList>
            <person name="Paulo B.S."/>
            <person name="Recchia M.J.J."/>
            <person name="Lee S."/>
            <person name="Fergusson C.H."/>
            <person name="Romanowski S.B."/>
            <person name="Hernandez A."/>
            <person name="Krull N."/>
            <person name="Liu D.Y."/>
            <person name="Cavanagh H."/>
            <person name="Bos A."/>
            <person name="Gray C.A."/>
            <person name="Murphy B.T."/>
            <person name="Linington R.G."/>
            <person name="Eustaquio A.S."/>
        </authorList>
    </citation>
    <scope>NUCLEOTIDE SEQUENCE [LARGE SCALE GENOMIC DNA]</scope>
    <source>
        <strain evidence="4 5">RL17-338-BIC-A</strain>
    </source>
</reference>
<name>A0ABW9E4B7_9BURK</name>
<dbReference type="InterPro" id="IPR017439">
    <property type="entry name" value="Amidohydrolase"/>
</dbReference>
<dbReference type="InterPro" id="IPR017145">
    <property type="entry name" value="Aminobenzoyl-glu_utiliz_pB"/>
</dbReference>
<accession>A0ABW9E4B7</accession>
<dbReference type="InterPro" id="IPR002933">
    <property type="entry name" value="Peptidase_M20"/>
</dbReference>